<dbReference type="Proteomes" id="UP001152523">
    <property type="component" value="Unassembled WGS sequence"/>
</dbReference>
<dbReference type="InterPro" id="IPR014403">
    <property type="entry name" value="APS1/VSP"/>
</dbReference>
<dbReference type="InterPro" id="IPR023214">
    <property type="entry name" value="HAD_sf"/>
</dbReference>
<dbReference type="EMBL" id="CAMAPF010000586">
    <property type="protein sequence ID" value="CAH9117934.1"/>
    <property type="molecule type" value="Genomic_DNA"/>
</dbReference>
<evidence type="ECO:0000256" key="1">
    <source>
        <dbReference type="ARBA" id="ARBA00022729"/>
    </source>
</evidence>
<protein>
    <recommendedName>
        <fullName evidence="6">Acid phosphatase</fullName>
    </recommendedName>
</protein>
<comment type="similarity">
    <text evidence="3">Belongs to the APS1/VSP family.</text>
</comment>
<accession>A0AAV0E673</accession>
<dbReference type="GO" id="GO:0003993">
    <property type="term" value="F:acid phosphatase activity"/>
    <property type="evidence" value="ECO:0007669"/>
    <property type="project" value="InterPro"/>
</dbReference>
<dbReference type="CDD" id="cd07535">
    <property type="entry name" value="HAD_VSP"/>
    <property type="match status" value="1"/>
</dbReference>
<keyword evidence="2" id="KW-0325">Glycoprotein</keyword>
<dbReference type="InterPro" id="IPR036412">
    <property type="entry name" value="HAD-like_sf"/>
</dbReference>
<dbReference type="AlphaFoldDB" id="A0AAV0E673"/>
<keyword evidence="5" id="KW-1185">Reference proteome</keyword>
<evidence type="ECO:0008006" key="6">
    <source>
        <dbReference type="Google" id="ProtNLM"/>
    </source>
</evidence>
<dbReference type="SUPFAM" id="SSF56784">
    <property type="entry name" value="HAD-like"/>
    <property type="match status" value="1"/>
</dbReference>
<dbReference type="Gene3D" id="3.40.50.1000">
    <property type="entry name" value="HAD superfamily/HAD-like"/>
    <property type="match status" value="1"/>
</dbReference>
<evidence type="ECO:0000256" key="2">
    <source>
        <dbReference type="ARBA" id="ARBA00023180"/>
    </source>
</evidence>
<dbReference type="Pfam" id="PF03767">
    <property type="entry name" value="Acid_phosphat_B"/>
    <property type="match status" value="1"/>
</dbReference>
<dbReference type="PANTHER" id="PTHR31284:SF10">
    <property type="entry name" value="ACID PHOSPHATASE-LIKE PROTEIN"/>
    <property type="match status" value="1"/>
</dbReference>
<name>A0AAV0E673_9ASTE</name>
<evidence type="ECO:0000256" key="3">
    <source>
        <dbReference type="PIRNR" id="PIRNR002674"/>
    </source>
</evidence>
<comment type="caution">
    <text evidence="4">The sequence shown here is derived from an EMBL/GenBank/DDBJ whole genome shotgun (WGS) entry which is preliminary data.</text>
</comment>
<dbReference type="NCBIfam" id="TIGR01675">
    <property type="entry name" value="plant-AP"/>
    <property type="match status" value="1"/>
</dbReference>
<dbReference type="InterPro" id="IPR005519">
    <property type="entry name" value="Acid_phosphat_B-like"/>
</dbReference>
<sequence>MIGLQDSLLPVSDMWSGMGNKIRITLIIFLSLHSTSGAQSVWDILSIDRIFLHRKIPRDDNSYCESWKFTVETNDAPSWTLVPERCKAFVQDYMTGPRYASDSDAVVNASLVFMNKLEISGDGNDAWVFDIDETLLSNVPYYNAHGFGTEIFNESSFDEWVNLAEAPAIPACLRLYKDLLKRGFKIFLLTGRSEYQRKCTEKNLQYAGYSDWERLILRGSSDQGTLATVYKSQKRKGLEDEGYLIHGSFGDQWSDLMGSALAKRSFKLPNPMYYIA</sequence>
<reference evidence="4" key="1">
    <citation type="submission" date="2022-07" db="EMBL/GenBank/DDBJ databases">
        <authorList>
            <person name="Macas J."/>
            <person name="Novak P."/>
            <person name="Neumann P."/>
        </authorList>
    </citation>
    <scope>NUCLEOTIDE SEQUENCE</scope>
</reference>
<keyword evidence="1" id="KW-0732">Signal</keyword>
<dbReference type="PANTHER" id="PTHR31284">
    <property type="entry name" value="ACID PHOSPHATASE-LIKE PROTEIN"/>
    <property type="match status" value="1"/>
</dbReference>
<evidence type="ECO:0000313" key="5">
    <source>
        <dbReference type="Proteomes" id="UP001152523"/>
    </source>
</evidence>
<dbReference type="PIRSF" id="PIRSF002674">
    <property type="entry name" value="VSP"/>
    <property type="match status" value="1"/>
</dbReference>
<organism evidence="4 5">
    <name type="scientific">Cuscuta epithymum</name>
    <dbReference type="NCBI Taxonomy" id="186058"/>
    <lineage>
        <taxon>Eukaryota</taxon>
        <taxon>Viridiplantae</taxon>
        <taxon>Streptophyta</taxon>
        <taxon>Embryophyta</taxon>
        <taxon>Tracheophyta</taxon>
        <taxon>Spermatophyta</taxon>
        <taxon>Magnoliopsida</taxon>
        <taxon>eudicotyledons</taxon>
        <taxon>Gunneridae</taxon>
        <taxon>Pentapetalae</taxon>
        <taxon>asterids</taxon>
        <taxon>lamiids</taxon>
        <taxon>Solanales</taxon>
        <taxon>Convolvulaceae</taxon>
        <taxon>Cuscuteae</taxon>
        <taxon>Cuscuta</taxon>
        <taxon>Cuscuta subgen. Cuscuta</taxon>
    </lineage>
</organism>
<gene>
    <name evidence="4" type="ORF">CEPIT_LOCUS22064</name>
</gene>
<evidence type="ECO:0000313" key="4">
    <source>
        <dbReference type="EMBL" id="CAH9117934.1"/>
    </source>
</evidence>
<proteinExistence type="inferred from homology"/>
<dbReference type="InterPro" id="IPR010028">
    <property type="entry name" value="Acid_phosphatase_pln"/>
</dbReference>